<reference evidence="4 6" key="2">
    <citation type="submission" date="2013-03" db="EMBL/GenBank/DDBJ databases">
        <title>The Genome Sequence of Enterococcus malodoratus ATCC_43197 (PacBio/Illumina hybrid assembly).</title>
        <authorList>
            <consortium name="The Broad Institute Genomics Platform"/>
            <consortium name="The Broad Institute Genome Sequencing Center for Infectious Disease"/>
            <person name="Earl A."/>
            <person name="Russ C."/>
            <person name="Gilmore M."/>
            <person name="Surin D."/>
            <person name="Walker B."/>
            <person name="Young S."/>
            <person name="Zeng Q."/>
            <person name="Gargeya S."/>
            <person name="Fitzgerald M."/>
            <person name="Haas B."/>
            <person name="Abouelleil A."/>
            <person name="Allen A.W."/>
            <person name="Alvarado L."/>
            <person name="Arachchi H.M."/>
            <person name="Berlin A.M."/>
            <person name="Chapman S.B."/>
            <person name="Gainer-Dewar J."/>
            <person name="Goldberg J."/>
            <person name="Griggs A."/>
            <person name="Gujja S."/>
            <person name="Hansen M."/>
            <person name="Howarth C."/>
            <person name="Imamovic A."/>
            <person name="Ireland A."/>
            <person name="Larimer J."/>
            <person name="McCowan C."/>
            <person name="Murphy C."/>
            <person name="Pearson M."/>
            <person name="Poon T.W."/>
            <person name="Priest M."/>
            <person name="Roberts A."/>
            <person name="Saif S."/>
            <person name="Shea T."/>
            <person name="Sisk P."/>
            <person name="Sykes S."/>
            <person name="Wortman J."/>
            <person name="Nusbaum C."/>
            <person name="Birren B."/>
        </authorList>
    </citation>
    <scope>NUCLEOTIDE SEQUENCE [LARGE SCALE GENOMIC DNA]</scope>
    <source>
        <strain evidence="4 6">ATCC 43197</strain>
    </source>
</reference>
<dbReference type="AlphaFoldDB" id="R2R320"/>
<dbReference type="PATRIC" id="fig|1158601.3.peg.3276"/>
<dbReference type="Gene3D" id="1.10.1040.20">
    <property type="entry name" value="ProC-like, C-terminal domain"/>
    <property type="match status" value="1"/>
</dbReference>
<dbReference type="EMBL" id="ASWA01000003">
    <property type="protein sequence ID" value="EOT66963.1"/>
    <property type="molecule type" value="Genomic_DNA"/>
</dbReference>
<dbReference type="STRING" id="71451.RV07_GL000962"/>
<dbReference type="InterPro" id="IPR018931">
    <property type="entry name" value="DUF2520"/>
</dbReference>
<feature type="domain" description="DUF2520" evidence="2">
    <location>
        <begin position="131"/>
        <end position="254"/>
    </location>
</feature>
<dbReference type="PANTHER" id="PTHR40459">
    <property type="entry name" value="CONSERVED HYPOTHETICAL ALANINE AND LEUCINE RICH PROTEIN"/>
    <property type="match status" value="1"/>
</dbReference>
<name>R2R320_9ENTE</name>
<dbReference type="EMBL" id="AJAK01000021">
    <property type="protein sequence ID" value="EOH75061.1"/>
    <property type="molecule type" value="Genomic_DNA"/>
</dbReference>
<organism evidence="3 5">
    <name type="scientific">Enterococcus malodoratus ATCC 43197</name>
    <dbReference type="NCBI Taxonomy" id="1158601"/>
    <lineage>
        <taxon>Bacteria</taxon>
        <taxon>Bacillati</taxon>
        <taxon>Bacillota</taxon>
        <taxon>Bacilli</taxon>
        <taxon>Lactobacillales</taxon>
        <taxon>Enterococcaceae</taxon>
        <taxon>Enterococcus</taxon>
    </lineage>
</organism>
<evidence type="ECO:0000313" key="6">
    <source>
        <dbReference type="Proteomes" id="UP000014148"/>
    </source>
</evidence>
<dbReference type="Pfam" id="PF03807">
    <property type="entry name" value="F420_oxidored"/>
    <property type="match status" value="1"/>
</dbReference>
<evidence type="ECO:0000259" key="2">
    <source>
        <dbReference type="Pfam" id="PF10728"/>
    </source>
</evidence>
<evidence type="ECO:0000259" key="1">
    <source>
        <dbReference type="Pfam" id="PF03807"/>
    </source>
</evidence>
<dbReference type="eggNOG" id="COG5495">
    <property type="taxonomic scope" value="Bacteria"/>
</dbReference>
<evidence type="ECO:0000313" key="4">
    <source>
        <dbReference type="EMBL" id="EOT66963.1"/>
    </source>
</evidence>
<dbReference type="OrthoDB" id="9810755at2"/>
<dbReference type="Proteomes" id="UP000014148">
    <property type="component" value="Unassembled WGS sequence"/>
</dbReference>
<dbReference type="Proteomes" id="UP000013783">
    <property type="component" value="Unassembled WGS sequence"/>
</dbReference>
<dbReference type="Gene3D" id="3.40.50.720">
    <property type="entry name" value="NAD(P)-binding Rossmann-like Domain"/>
    <property type="match status" value="1"/>
</dbReference>
<dbReference type="InterPro" id="IPR008927">
    <property type="entry name" value="6-PGluconate_DH-like_C_sf"/>
</dbReference>
<accession>R2R320</accession>
<evidence type="ECO:0008006" key="7">
    <source>
        <dbReference type="Google" id="ProtNLM"/>
    </source>
</evidence>
<feature type="domain" description="Pyrroline-5-carboxylate reductase catalytic N-terminal" evidence="1">
    <location>
        <begin position="2"/>
        <end position="78"/>
    </location>
</feature>
<evidence type="ECO:0000313" key="3">
    <source>
        <dbReference type="EMBL" id="EOH75061.1"/>
    </source>
</evidence>
<comment type="caution">
    <text evidence="3">The sequence shown here is derived from an EMBL/GenBank/DDBJ whole genome shotgun (WGS) entry which is preliminary data.</text>
</comment>
<dbReference type="InterPro" id="IPR028939">
    <property type="entry name" value="P5C_Rdtase_cat_N"/>
</dbReference>
<gene>
    <name evidence="4" type="ORF">I585_02484</name>
    <name evidence="3" type="ORF">UAI_03302</name>
</gene>
<dbReference type="RefSeq" id="WP_010742100.1">
    <property type="nucleotide sequence ID" value="NZ_KB946251.1"/>
</dbReference>
<dbReference type="SUPFAM" id="SSF48179">
    <property type="entry name" value="6-phosphogluconate dehydrogenase C-terminal domain-like"/>
    <property type="match status" value="1"/>
</dbReference>
<protein>
    <recommendedName>
        <fullName evidence="7">DUF2520 domain-containing protein</fullName>
    </recommendedName>
</protein>
<keyword evidence="6" id="KW-1185">Reference proteome</keyword>
<evidence type="ECO:0000313" key="5">
    <source>
        <dbReference type="Proteomes" id="UP000013783"/>
    </source>
</evidence>
<dbReference type="InterPro" id="IPR037108">
    <property type="entry name" value="TM1727-like_C_sf"/>
</dbReference>
<sequence>MRIGFIGAGKVGTNLGRYFCSKDFPIVGYYSRNYENAVAASRQTNSRAFTDLKECIEACDWLFITAPDDQIAAVWSEAEPFVSVEQFIFHCSGAKSSLVFATDKGVSCFSLHPLAAFANKEMSLTQLADTAFTLEGTKNVEQVEQALVRLGNLIAVIASEEKVLYHAACVFASNLVVGLSATAEELFVASGLPNEFAKKAWRQLFSQNIQNLLIMSPSDALTGPVERNDLSTVSDHLAALPPESVEIYRELTKKLLQIAAEKHPERDYRPMERKLDQ</sequence>
<dbReference type="SUPFAM" id="SSF51735">
    <property type="entry name" value="NAD(P)-binding Rossmann-fold domains"/>
    <property type="match status" value="1"/>
</dbReference>
<dbReference type="InterPro" id="IPR036291">
    <property type="entry name" value="NAD(P)-bd_dom_sf"/>
</dbReference>
<dbReference type="Pfam" id="PF10728">
    <property type="entry name" value="DUF2520"/>
    <property type="match status" value="1"/>
</dbReference>
<dbReference type="PANTHER" id="PTHR40459:SF1">
    <property type="entry name" value="CONSERVED HYPOTHETICAL ALANINE AND LEUCINE RICH PROTEIN"/>
    <property type="match status" value="1"/>
</dbReference>
<reference evidence="3 5" key="1">
    <citation type="submission" date="2013-02" db="EMBL/GenBank/DDBJ databases">
        <title>The Genome Sequence of Enterococcus malodoratus ATCC_43197.</title>
        <authorList>
            <consortium name="The Broad Institute Genome Sequencing Platform"/>
            <consortium name="The Broad Institute Genome Sequencing Center for Infectious Disease"/>
            <person name="Earl A.M."/>
            <person name="Gilmore M.S."/>
            <person name="Lebreton F."/>
            <person name="Walker B."/>
            <person name="Young S.K."/>
            <person name="Zeng Q."/>
            <person name="Gargeya S."/>
            <person name="Fitzgerald M."/>
            <person name="Haas B."/>
            <person name="Abouelleil A."/>
            <person name="Alvarado L."/>
            <person name="Arachchi H.M."/>
            <person name="Berlin A.M."/>
            <person name="Chapman S.B."/>
            <person name="Dewar J."/>
            <person name="Goldberg J."/>
            <person name="Griggs A."/>
            <person name="Gujja S."/>
            <person name="Hansen M."/>
            <person name="Howarth C."/>
            <person name="Imamovic A."/>
            <person name="Larimer J."/>
            <person name="McCowan C."/>
            <person name="Murphy C."/>
            <person name="Neiman D."/>
            <person name="Pearson M."/>
            <person name="Priest M."/>
            <person name="Roberts A."/>
            <person name="Saif S."/>
            <person name="Shea T."/>
            <person name="Sisk P."/>
            <person name="Sykes S."/>
            <person name="Wortman J."/>
            <person name="Nusbaum C."/>
            <person name="Birren B."/>
        </authorList>
    </citation>
    <scope>NUCLEOTIDE SEQUENCE [LARGE SCALE GENOMIC DNA]</scope>
    <source>
        <strain evidence="3 5">ATCC 43197</strain>
    </source>
</reference>
<proteinExistence type="predicted"/>